<dbReference type="AlphaFoldDB" id="A0A0B6Z953"/>
<reference evidence="1" key="1">
    <citation type="submission" date="2014-12" db="EMBL/GenBank/DDBJ databases">
        <title>Insight into the proteome of Arion vulgaris.</title>
        <authorList>
            <person name="Aradska J."/>
            <person name="Bulat T."/>
            <person name="Smidak R."/>
            <person name="Sarate P."/>
            <person name="Gangsoo J."/>
            <person name="Sialana F."/>
            <person name="Bilban M."/>
            <person name="Lubec G."/>
        </authorList>
    </citation>
    <scope>NUCLEOTIDE SEQUENCE</scope>
    <source>
        <tissue evidence="1">Skin</tissue>
    </source>
</reference>
<organism evidence="1">
    <name type="scientific">Arion vulgaris</name>
    <dbReference type="NCBI Taxonomy" id="1028688"/>
    <lineage>
        <taxon>Eukaryota</taxon>
        <taxon>Metazoa</taxon>
        <taxon>Spiralia</taxon>
        <taxon>Lophotrochozoa</taxon>
        <taxon>Mollusca</taxon>
        <taxon>Gastropoda</taxon>
        <taxon>Heterobranchia</taxon>
        <taxon>Euthyneura</taxon>
        <taxon>Panpulmonata</taxon>
        <taxon>Eupulmonata</taxon>
        <taxon>Stylommatophora</taxon>
        <taxon>Helicina</taxon>
        <taxon>Arionoidea</taxon>
        <taxon>Arionidae</taxon>
        <taxon>Arion</taxon>
    </lineage>
</organism>
<evidence type="ECO:0000313" key="1">
    <source>
        <dbReference type="EMBL" id="CEK65043.1"/>
    </source>
</evidence>
<accession>A0A0B6Z953</accession>
<proteinExistence type="predicted"/>
<gene>
    <name evidence="1" type="primary">ORF53706</name>
</gene>
<protein>
    <submittedName>
        <fullName evidence="1">Uncharacterized protein</fullName>
    </submittedName>
</protein>
<sequence length="52" mass="6042">MSYQCWLSTKFHKCKPASVFPPVLATKFLPNSSSYLPNYQYKFENSLHLTTP</sequence>
<name>A0A0B6Z953_9EUPU</name>
<dbReference type="EMBL" id="HACG01018178">
    <property type="protein sequence ID" value="CEK65043.1"/>
    <property type="molecule type" value="Transcribed_RNA"/>
</dbReference>